<reference evidence="11" key="1">
    <citation type="submission" date="2013-11" db="EMBL/GenBank/DDBJ databases">
        <title>Genome sequence of the fusiform rust pathogen reveals effectors for host alternation and coevolution with pine.</title>
        <authorList>
            <consortium name="DOE Joint Genome Institute"/>
            <person name="Smith K."/>
            <person name="Pendleton A."/>
            <person name="Kubisiak T."/>
            <person name="Anderson C."/>
            <person name="Salamov A."/>
            <person name="Aerts A."/>
            <person name="Riley R."/>
            <person name="Clum A."/>
            <person name="Lindquist E."/>
            <person name="Ence D."/>
            <person name="Campbell M."/>
            <person name="Kronenberg Z."/>
            <person name="Feau N."/>
            <person name="Dhillon B."/>
            <person name="Hamelin R."/>
            <person name="Burleigh J."/>
            <person name="Smith J."/>
            <person name="Yandell M."/>
            <person name="Nelson C."/>
            <person name="Grigoriev I."/>
            <person name="Davis J."/>
        </authorList>
    </citation>
    <scope>NUCLEOTIDE SEQUENCE</scope>
    <source>
        <strain evidence="11">G11</strain>
    </source>
</reference>
<name>A0A9P6NX03_9BASI</name>
<dbReference type="SUPFAM" id="SSF51690">
    <property type="entry name" value="Nicotinate/Quinolinate PRTase C-terminal domain-like"/>
    <property type="match status" value="1"/>
</dbReference>
<dbReference type="GO" id="GO:0004516">
    <property type="term" value="F:nicotinate phosphoribosyltransferase activity"/>
    <property type="evidence" value="ECO:0007669"/>
    <property type="project" value="UniProtKB-UniRule"/>
</dbReference>
<dbReference type="Gene3D" id="3.20.140.10">
    <property type="entry name" value="nicotinate phosphoribosyltransferase"/>
    <property type="match status" value="1"/>
</dbReference>
<proteinExistence type="inferred from homology"/>
<dbReference type="InterPro" id="IPR041525">
    <property type="entry name" value="N/Namide_PRibTrfase"/>
</dbReference>
<evidence type="ECO:0000256" key="7">
    <source>
        <dbReference type="ARBA" id="ARBA00048668"/>
    </source>
</evidence>
<comment type="similarity">
    <text evidence="2 8">Belongs to the NAPRTase family.</text>
</comment>
<gene>
    <name evidence="11" type="ORF">CROQUDRAFT_712557</name>
</gene>
<dbReference type="EMBL" id="MU167210">
    <property type="protein sequence ID" value="KAG0151893.1"/>
    <property type="molecule type" value="Genomic_DNA"/>
</dbReference>
<evidence type="ECO:0000256" key="6">
    <source>
        <dbReference type="ARBA" id="ARBA00022642"/>
    </source>
</evidence>
<dbReference type="Pfam" id="PF04095">
    <property type="entry name" value="NAPRTase"/>
    <property type="match status" value="1"/>
</dbReference>
<comment type="caution">
    <text evidence="11">The sequence shown here is derived from an EMBL/GenBank/DDBJ whole genome shotgun (WGS) entry which is preliminary data.</text>
</comment>
<dbReference type="Proteomes" id="UP000886653">
    <property type="component" value="Unassembled WGS sequence"/>
</dbReference>
<feature type="domain" description="Nicotinate/nicotinamide phosphoribosyltransferase" evidence="9">
    <location>
        <begin position="172"/>
        <end position="414"/>
    </location>
</feature>
<comment type="catalytic activity">
    <reaction evidence="7 8">
        <text>5-phospho-alpha-D-ribose 1-diphosphate + nicotinate + ATP + H2O = nicotinate beta-D-ribonucleotide + ADP + phosphate + diphosphate</text>
        <dbReference type="Rhea" id="RHEA:36163"/>
        <dbReference type="ChEBI" id="CHEBI:15377"/>
        <dbReference type="ChEBI" id="CHEBI:30616"/>
        <dbReference type="ChEBI" id="CHEBI:32544"/>
        <dbReference type="ChEBI" id="CHEBI:33019"/>
        <dbReference type="ChEBI" id="CHEBI:43474"/>
        <dbReference type="ChEBI" id="CHEBI:57502"/>
        <dbReference type="ChEBI" id="CHEBI:58017"/>
        <dbReference type="ChEBI" id="CHEBI:456216"/>
        <dbReference type="EC" id="6.3.4.21"/>
    </reaction>
</comment>
<evidence type="ECO:0000256" key="3">
    <source>
        <dbReference type="ARBA" id="ARBA00013236"/>
    </source>
</evidence>
<sequence length="415" mass="47094">MTSVWPNSVLDTDLYKLTMQCAVQAHYPEAQVSYIFINRAKDHQRLISLKCFELIKLSVSKLEKLALTSEERTWLEDKCPYFPKSYLDYLTAYRFKPVEHLVFRFVPQSEIEGMGELEITISGLWLDTILYEVPLLAIISAAYFETVDRDWTYDGQLEAATHKAIRLLDAGCKIVEFGTRRRRSIKAQRLVIEGLMTGAKKSRNGTFAGTSNVYFAMHYGLQPVGTIAHEFVMAEAAMGGYHGSNIRTLEIWERTFGQQASLLVALTDTFSTRTFFAELASDPERARRWTGLRQDSGDPKQFVIAAKKFWQKVGIEPKSKLIVFSDGLNVDRCLELRRFCEEEGVNESYGIGTHFTNDFKRISQNGEVAGVSKALNIVIKLSTVNQIPCIKLSDDLSKTIGLPETVEMVKRCFDQ</sequence>
<protein>
    <recommendedName>
        <fullName evidence="3 8">Nicotinate phosphoribosyltransferase</fullName>
        <ecNumber evidence="3 8">6.3.4.21</ecNumber>
    </recommendedName>
</protein>
<keyword evidence="5 8" id="KW-0436">Ligase</keyword>
<dbReference type="AlphaFoldDB" id="A0A9P6NX03"/>
<dbReference type="PIRSF" id="PIRSF000484">
    <property type="entry name" value="NAPRT"/>
    <property type="match status" value="1"/>
</dbReference>
<dbReference type="InterPro" id="IPR040727">
    <property type="entry name" value="NAPRTase_N"/>
</dbReference>
<dbReference type="Pfam" id="PF17767">
    <property type="entry name" value="NAPRTase_N"/>
    <property type="match status" value="1"/>
</dbReference>
<dbReference type="GO" id="GO:0005829">
    <property type="term" value="C:cytosol"/>
    <property type="evidence" value="ECO:0007669"/>
    <property type="project" value="TreeGrafter"/>
</dbReference>
<dbReference type="InterPro" id="IPR036068">
    <property type="entry name" value="Nicotinate_pribotase-like_C"/>
</dbReference>
<dbReference type="InterPro" id="IPR007229">
    <property type="entry name" value="Nic_PRibTrfase-Fam"/>
</dbReference>
<evidence type="ECO:0000256" key="5">
    <source>
        <dbReference type="ARBA" id="ARBA00022598"/>
    </source>
</evidence>
<organism evidence="11 12">
    <name type="scientific">Cronartium quercuum f. sp. fusiforme G11</name>
    <dbReference type="NCBI Taxonomy" id="708437"/>
    <lineage>
        <taxon>Eukaryota</taxon>
        <taxon>Fungi</taxon>
        <taxon>Dikarya</taxon>
        <taxon>Basidiomycota</taxon>
        <taxon>Pucciniomycotina</taxon>
        <taxon>Pucciniomycetes</taxon>
        <taxon>Pucciniales</taxon>
        <taxon>Coleosporiaceae</taxon>
        <taxon>Cronartium</taxon>
    </lineage>
</organism>
<evidence type="ECO:0000313" key="12">
    <source>
        <dbReference type="Proteomes" id="UP000886653"/>
    </source>
</evidence>
<dbReference type="OrthoDB" id="193380at2759"/>
<comment type="pathway">
    <text evidence="1 8">Cofactor biosynthesis; NAD(+) biosynthesis; nicotinate D-ribonucleotide from nicotinate: step 1/1.</text>
</comment>
<keyword evidence="12" id="KW-1185">Reference proteome</keyword>
<evidence type="ECO:0000256" key="4">
    <source>
        <dbReference type="ARBA" id="ARBA00022553"/>
    </source>
</evidence>
<comment type="function">
    <text evidence="8">Catalyzes the synthesis of beta-nicotinate D-ribonucleotide from nicotinate and 5-phospho-D-ribose 1-phosphate at the expense of ATP.</text>
</comment>
<evidence type="ECO:0000256" key="2">
    <source>
        <dbReference type="ARBA" id="ARBA00010897"/>
    </source>
</evidence>
<dbReference type="EC" id="6.3.4.21" evidence="3 8"/>
<feature type="domain" description="Nicotinate phosphoribosyltransferase N-terminal" evidence="10">
    <location>
        <begin position="10"/>
        <end position="140"/>
    </location>
</feature>
<dbReference type="GO" id="GO:0034355">
    <property type="term" value="P:NAD+ biosynthetic process via the salvage pathway"/>
    <property type="evidence" value="ECO:0007669"/>
    <property type="project" value="TreeGrafter"/>
</dbReference>
<accession>A0A9P6NX03</accession>
<dbReference type="PANTHER" id="PTHR11098">
    <property type="entry name" value="NICOTINATE PHOSPHORIBOSYLTRANSFERASE"/>
    <property type="match status" value="1"/>
</dbReference>
<evidence type="ECO:0000259" key="9">
    <source>
        <dbReference type="Pfam" id="PF04095"/>
    </source>
</evidence>
<dbReference type="SUPFAM" id="SSF54675">
    <property type="entry name" value="Nicotinate/Quinolinate PRTase N-terminal domain-like"/>
    <property type="match status" value="1"/>
</dbReference>
<evidence type="ECO:0000259" key="10">
    <source>
        <dbReference type="Pfam" id="PF17767"/>
    </source>
</evidence>
<keyword evidence="4" id="KW-0597">Phosphoprotein</keyword>
<dbReference type="NCBIfam" id="TIGR01514">
    <property type="entry name" value="NAPRTase"/>
    <property type="match status" value="1"/>
</dbReference>
<evidence type="ECO:0000256" key="8">
    <source>
        <dbReference type="RuleBase" id="RU003838"/>
    </source>
</evidence>
<keyword evidence="6 8" id="KW-0662">Pyridine nucleotide biosynthesis</keyword>
<dbReference type="InterPro" id="IPR006406">
    <property type="entry name" value="Nic_PRibTrfase"/>
</dbReference>
<comment type="PTM">
    <text evidence="8">Transiently phosphorylated on a His residue during the reaction cycle. Phosphorylation strongly increases the affinity for substrates and increases the rate of nicotinate D-ribonucleotide production. Dephosphorylation regenerates the low-affinity form of the enzyme, leading to product release.</text>
</comment>
<dbReference type="PANTHER" id="PTHR11098:SF1">
    <property type="entry name" value="NICOTINATE PHOSPHORIBOSYLTRANSFERASE"/>
    <property type="match status" value="1"/>
</dbReference>
<evidence type="ECO:0000313" key="11">
    <source>
        <dbReference type="EMBL" id="KAG0151893.1"/>
    </source>
</evidence>
<evidence type="ECO:0000256" key="1">
    <source>
        <dbReference type="ARBA" id="ARBA00004952"/>
    </source>
</evidence>